<comment type="subcellular location">
    <subcellularLocation>
        <location evidence="1">Cell membrane</location>
        <topology evidence="1">Multi-pass membrane protein</topology>
    </subcellularLocation>
</comment>
<gene>
    <name evidence="9" type="ORF">LA749_07145</name>
</gene>
<dbReference type="EMBL" id="CP044496">
    <property type="protein sequence ID" value="QFG52008.1"/>
    <property type="molecule type" value="Genomic_DNA"/>
</dbReference>
<reference evidence="9 10" key="1">
    <citation type="submission" date="2019-09" db="EMBL/GenBank/DDBJ databases">
        <title>Genome sequencing of Lactobacillus acetotolerans.</title>
        <authorList>
            <person name="Kim K."/>
        </authorList>
    </citation>
    <scope>NUCLEOTIDE SEQUENCE [LARGE SCALE GENOMIC DNA]</scope>
    <source>
        <strain evidence="9 10">LA749</strain>
    </source>
</reference>
<comment type="similarity">
    <text evidence="2">Belongs to the acyltransferase 3 family.</text>
</comment>
<dbReference type="Proteomes" id="UP000325393">
    <property type="component" value="Chromosome"/>
</dbReference>
<evidence type="ECO:0000256" key="5">
    <source>
        <dbReference type="ARBA" id="ARBA00022989"/>
    </source>
</evidence>
<feature type="transmembrane region" description="Helical" evidence="7">
    <location>
        <begin position="272"/>
        <end position="297"/>
    </location>
</feature>
<feature type="transmembrane region" description="Helical" evidence="7">
    <location>
        <begin position="64"/>
        <end position="81"/>
    </location>
</feature>
<dbReference type="GO" id="GO:0005886">
    <property type="term" value="C:plasma membrane"/>
    <property type="evidence" value="ECO:0007669"/>
    <property type="project" value="UniProtKB-SubCell"/>
</dbReference>
<keyword evidence="9" id="KW-0808">Transferase</keyword>
<name>A0A5P5ZLE6_9LACO</name>
<keyword evidence="9" id="KW-0012">Acyltransferase</keyword>
<dbReference type="PANTHER" id="PTHR40074">
    <property type="entry name" value="O-ACETYLTRANSFERASE WECH"/>
    <property type="match status" value="1"/>
</dbReference>
<evidence type="ECO:0000256" key="4">
    <source>
        <dbReference type="ARBA" id="ARBA00022692"/>
    </source>
</evidence>
<dbReference type="Pfam" id="PF01757">
    <property type="entry name" value="Acyl_transf_3"/>
    <property type="match status" value="1"/>
</dbReference>
<feature type="transmembrane region" description="Helical" evidence="7">
    <location>
        <begin position="110"/>
        <end position="128"/>
    </location>
</feature>
<evidence type="ECO:0000256" key="6">
    <source>
        <dbReference type="ARBA" id="ARBA00023136"/>
    </source>
</evidence>
<evidence type="ECO:0000256" key="1">
    <source>
        <dbReference type="ARBA" id="ARBA00004651"/>
    </source>
</evidence>
<evidence type="ECO:0000256" key="7">
    <source>
        <dbReference type="SAM" id="Phobius"/>
    </source>
</evidence>
<feature type="transmembrane region" description="Helical" evidence="7">
    <location>
        <begin position="25"/>
        <end position="43"/>
    </location>
</feature>
<feature type="transmembrane region" description="Helical" evidence="7">
    <location>
        <begin position="140"/>
        <end position="157"/>
    </location>
</feature>
<keyword evidence="3" id="KW-1003">Cell membrane</keyword>
<organism evidence="9 10">
    <name type="scientific">Lactobacillus acetotolerans</name>
    <dbReference type="NCBI Taxonomy" id="1600"/>
    <lineage>
        <taxon>Bacteria</taxon>
        <taxon>Bacillati</taxon>
        <taxon>Bacillota</taxon>
        <taxon>Bacilli</taxon>
        <taxon>Lactobacillales</taxon>
        <taxon>Lactobacillaceae</taxon>
        <taxon>Lactobacillus</taxon>
    </lineage>
</organism>
<keyword evidence="5 7" id="KW-1133">Transmembrane helix</keyword>
<keyword evidence="4 7" id="KW-0812">Transmembrane</keyword>
<feature type="transmembrane region" description="Helical" evidence="7">
    <location>
        <begin position="309"/>
        <end position="330"/>
    </location>
</feature>
<evidence type="ECO:0000256" key="3">
    <source>
        <dbReference type="ARBA" id="ARBA00022475"/>
    </source>
</evidence>
<sequence length="343" mass="41036">MLQSILALILKISLTHNEQTGIGFTYNLVKFTAPAFIFGILYTTIRTHPHATLKDYPTYMRGQWSALFVPTICWTSIYLLLMPQLQQHNHFHNFINFCWQFINGNAAPHMWYNTMMLQFIILMPIFWYISRYVKNSNRRCWLIITVSTVIYFLWIDLYDKQVFHGPKMRTWYLFDRLFLSFIIYAVLGTLAWNFHKQLGHFLLKFWWSLIIIWAAVYYLINHELFSFDFPVNLYNAPYYKPSMTVYCLVIIGLIATLAFYQIKRQQIRSLKLFHWLAAYAYKAFLSHVFWLELAWLIFGKQLLKDSNPLVTIIVLYILTWLLSFASAYDLHMIWSKIKTRLLA</sequence>
<dbReference type="GO" id="GO:0016413">
    <property type="term" value="F:O-acetyltransferase activity"/>
    <property type="evidence" value="ECO:0007669"/>
    <property type="project" value="TreeGrafter"/>
</dbReference>
<feature type="transmembrane region" description="Helical" evidence="7">
    <location>
        <begin position="243"/>
        <end position="260"/>
    </location>
</feature>
<keyword evidence="6 7" id="KW-0472">Membrane</keyword>
<evidence type="ECO:0000256" key="2">
    <source>
        <dbReference type="ARBA" id="ARBA00007400"/>
    </source>
</evidence>
<feature type="transmembrane region" description="Helical" evidence="7">
    <location>
        <begin position="177"/>
        <end position="194"/>
    </location>
</feature>
<dbReference type="PANTHER" id="PTHR40074:SF2">
    <property type="entry name" value="O-ACETYLTRANSFERASE WECH"/>
    <property type="match status" value="1"/>
</dbReference>
<dbReference type="InterPro" id="IPR002656">
    <property type="entry name" value="Acyl_transf_3_dom"/>
</dbReference>
<proteinExistence type="inferred from homology"/>
<evidence type="ECO:0000313" key="10">
    <source>
        <dbReference type="Proteomes" id="UP000325393"/>
    </source>
</evidence>
<accession>A0A5P5ZLE6</accession>
<evidence type="ECO:0000313" key="9">
    <source>
        <dbReference type="EMBL" id="QFG52008.1"/>
    </source>
</evidence>
<feature type="domain" description="Acyltransferase 3" evidence="8">
    <location>
        <begin position="23"/>
        <end position="326"/>
    </location>
</feature>
<evidence type="ECO:0000259" key="8">
    <source>
        <dbReference type="Pfam" id="PF01757"/>
    </source>
</evidence>
<protein>
    <submittedName>
        <fullName evidence="9">Acyltransferase</fullName>
    </submittedName>
</protein>
<feature type="transmembrane region" description="Helical" evidence="7">
    <location>
        <begin position="201"/>
        <end position="220"/>
    </location>
</feature>
<dbReference type="AlphaFoldDB" id="A0A5P5ZLE6"/>
<dbReference type="GO" id="GO:0009246">
    <property type="term" value="P:enterobacterial common antigen biosynthetic process"/>
    <property type="evidence" value="ECO:0007669"/>
    <property type="project" value="TreeGrafter"/>
</dbReference>